<sequence length="161" mass="18027">MYAGSFDPLTLGHQDIIQRGAKLFDRLTVGIGINPDKRPLFTPDERLAMARAVLKSLPNVDVRCFHGLAVEFLRECGARVMLRGLRTLSDIESEFTLALSNRALDHDIETVFLMASERYSHISSSLIKQVAALGRHSADRRLREFVPEEVVEPLLAKFPPA</sequence>
<comment type="subcellular location">
    <subcellularLocation>
        <location evidence="9">Cytoplasm</location>
    </subcellularLocation>
</comment>
<keyword evidence="5 9" id="KW-0067">ATP-binding</keyword>
<evidence type="ECO:0000256" key="1">
    <source>
        <dbReference type="ARBA" id="ARBA00022490"/>
    </source>
</evidence>
<dbReference type="EMBL" id="DSVQ01000015">
    <property type="protein sequence ID" value="HGT40017.1"/>
    <property type="molecule type" value="Genomic_DNA"/>
</dbReference>
<gene>
    <name evidence="9" type="primary">coaD</name>
    <name evidence="11" type="ORF">ENS64_12265</name>
</gene>
<keyword evidence="6 9" id="KW-0460">Magnesium</keyword>
<evidence type="ECO:0000256" key="2">
    <source>
        <dbReference type="ARBA" id="ARBA00022679"/>
    </source>
</evidence>
<feature type="binding site" evidence="9">
    <location>
        <position position="13"/>
    </location>
    <ligand>
        <name>ATP</name>
        <dbReference type="ChEBI" id="CHEBI:30616"/>
    </ligand>
</feature>
<feature type="binding site" evidence="9">
    <location>
        <position position="69"/>
    </location>
    <ligand>
        <name>substrate</name>
    </ligand>
</feature>
<evidence type="ECO:0000313" key="11">
    <source>
        <dbReference type="EMBL" id="HGT40017.1"/>
    </source>
</evidence>
<keyword evidence="4 9" id="KW-0547">Nucleotide-binding</keyword>
<dbReference type="GO" id="GO:0004595">
    <property type="term" value="F:pantetheine-phosphate adenylyltransferase activity"/>
    <property type="evidence" value="ECO:0007669"/>
    <property type="project" value="UniProtKB-UniRule"/>
</dbReference>
<dbReference type="SUPFAM" id="SSF52374">
    <property type="entry name" value="Nucleotidylyl transferase"/>
    <property type="match status" value="1"/>
</dbReference>
<protein>
    <recommendedName>
        <fullName evidence="9">Phosphopantetheine adenylyltransferase</fullName>
        <ecNumber evidence="9">2.7.7.3</ecNumber>
    </recommendedName>
    <alternativeName>
        <fullName evidence="9">Dephospho-CoA pyrophosphorylase</fullName>
    </alternativeName>
    <alternativeName>
        <fullName evidence="9">Pantetheine-phosphate adenylyltransferase</fullName>
        <shortName evidence="9">PPAT</shortName>
    </alternativeName>
</protein>
<evidence type="ECO:0000256" key="7">
    <source>
        <dbReference type="ARBA" id="ARBA00022993"/>
    </source>
</evidence>
<dbReference type="InterPro" id="IPR004821">
    <property type="entry name" value="Cyt_trans-like"/>
</dbReference>
<dbReference type="CDD" id="cd02163">
    <property type="entry name" value="PPAT"/>
    <property type="match status" value="1"/>
</dbReference>
<evidence type="ECO:0000259" key="10">
    <source>
        <dbReference type="Pfam" id="PF01467"/>
    </source>
</evidence>
<dbReference type="Gene3D" id="3.40.50.620">
    <property type="entry name" value="HUPs"/>
    <property type="match status" value="1"/>
</dbReference>
<dbReference type="InterPro" id="IPR001980">
    <property type="entry name" value="PPAT"/>
</dbReference>
<feature type="binding site" evidence="9">
    <location>
        <begin position="5"/>
        <end position="6"/>
    </location>
    <ligand>
        <name>ATP</name>
        <dbReference type="ChEBI" id="CHEBI:30616"/>
    </ligand>
</feature>
<dbReference type="Pfam" id="PF01467">
    <property type="entry name" value="CTP_transf_like"/>
    <property type="match status" value="1"/>
</dbReference>
<dbReference type="EC" id="2.7.7.3" evidence="9"/>
<dbReference type="GO" id="GO:0015937">
    <property type="term" value="P:coenzyme A biosynthetic process"/>
    <property type="evidence" value="ECO:0007669"/>
    <property type="project" value="UniProtKB-UniRule"/>
</dbReference>
<dbReference type="UniPathway" id="UPA00241">
    <property type="reaction ID" value="UER00355"/>
</dbReference>
<comment type="pathway">
    <text evidence="9">Cofactor biosynthesis; coenzyme A biosynthesis; CoA from (R)-pantothenate: step 4/5.</text>
</comment>
<organism evidence="11">
    <name type="scientific">Schlesneria paludicola</name>
    <dbReference type="NCBI Taxonomy" id="360056"/>
    <lineage>
        <taxon>Bacteria</taxon>
        <taxon>Pseudomonadati</taxon>
        <taxon>Planctomycetota</taxon>
        <taxon>Planctomycetia</taxon>
        <taxon>Planctomycetales</taxon>
        <taxon>Planctomycetaceae</taxon>
        <taxon>Schlesneria</taxon>
    </lineage>
</organism>
<comment type="function">
    <text evidence="9">Reversibly transfers an adenylyl group from ATP to 4'-phosphopantetheine, yielding dephospho-CoA (dPCoA) and pyrophosphate.</text>
</comment>
<name>A0A7C4LP62_9PLAN</name>
<feature type="binding site" evidence="9">
    <location>
        <position position="37"/>
    </location>
    <ligand>
        <name>substrate</name>
    </ligand>
</feature>
<keyword evidence="7 9" id="KW-0173">Coenzyme A biosynthesis</keyword>
<keyword evidence="2 9" id="KW-0808">Transferase</keyword>
<feature type="binding site" evidence="9">
    <location>
        <begin position="119"/>
        <end position="125"/>
    </location>
    <ligand>
        <name>ATP</name>
        <dbReference type="ChEBI" id="CHEBI:30616"/>
    </ligand>
</feature>
<proteinExistence type="inferred from homology"/>
<comment type="catalytic activity">
    <reaction evidence="8 9">
        <text>(R)-4'-phosphopantetheine + ATP + H(+) = 3'-dephospho-CoA + diphosphate</text>
        <dbReference type="Rhea" id="RHEA:19801"/>
        <dbReference type="ChEBI" id="CHEBI:15378"/>
        <dbReference type="ChEBI" id="CHEBI:30616"/>
        <dbReference type="ChEBI" id="CHEBI:33019"/>
        <dbReference type="ChEBI" id="CHEBI:57328"/>
        <dbReference type="ChEBI" id="CHEBI:61723"/>
        <dbReference type="EC" id="2.7.7.3"/>
    </reaction>
</comment>
<feature type="binding site" evidence="9">
    <location>
        <position position="5"/>
    </location>
    <ligand>
        <name>substrate</name>
    </ligand>
</feature>
<comment type="cofactor">
    <cofactor evidence="9">
        <name>Mg(2+)</name>
        <dbReference type="ChEBI" id="CHEBI:18420"/>
    </cofactor>
</comment>
<dbReference type="AlphaFoldDB" id="A0A7C4LP62"/>
<dbReference type="NCBIfam" id="TIGR01510">
    <property type="entry name" value="coaD_prev_kdtB"/>
    <property type="match status" value="1"/>
</dbReference>
<dbReference type="PRINTS" id="PR01020">
    <property type="entry name" value="LPSBIOSNTHSS"/>
</dbReference>
<dbReference type="HAMAP" id="MF_00151">
    <property type="entry name" value="PPAT_bact"/>
    <property type="match status" value="1"/>
</dbReference>
<dbReference type="GO" id="GO:0005737">
    <property type="term" value="C:cytoplasm"/>
    <property type="evidence" value="ECO:0007669"/>
    <property type="project" value="UniProtKB-SubCell"/>
</dbReference>
<comment type="similarity">
    <text evidence="9">Belongs to the bacterial CoaD family.</text>
</comment>
<accession>A0A7C4LP62</accession>
<keyword evidence="1 9" id="KW-0963">Cytoplasm</keyword>
<evidence type="ECO:0000256" key="9">
    <source>
        <dbReference type="HAMAP-Rule" id="MF_00151"/>
    </source>
</evidence>
<feature type="binding site" evidence="9">
    <location>
        <begin position="84"/>
        <end position="86"/>
    </location>
    <ligand>
        <name>ATP</name>
        <dbReference type="ChEBI" id="CHEBI:30616"/>
    </ligand>
</feature>
<dbReference type="NCBIfam" id="TIGR00125">
    <property type="entry name" value="cyt_tran_rel"/>
    <property type="match status" value="1"/>
</dbReference>
<evidence type="ECO:0000256" key="8">
    <source>
        <dbReference type="ARBA" id="ARBA00029346"/>
    </source>
</evidence>
<dbReference type="PANTHER" id="PTHR21342:SF1">
    <property type="entry name" value="PHOSPHOPANTETHEINE ADENYLYLTRANSFERASE"/>
    <property type="match status" value="1"/>
</dbReference>
<comment type="caution">
    <text evidence="11">The sequence shown here is derived from an EMBL/GenBank/DDBJ whole genome shotgun (WGS) entry which is preliminary data.</text>
</comment>
<reference evidence="11" key="1">
    <citation type="journal article" date="2020" name="mSystems">
        <title>Genome- and Community-Level Interaction Insights into Carbon Utilization and Element Cycling Functions of Hydrothermarchaeota in Hydrothermal Sediment.</title>
        <authorList>
            <person name="Zhou Z."/>
            <person name="Liu Y."/>
            <person name="Xu W."/>
            <person name="Pan J."/>
            <person name="Luo Z.H."/>
            <person name="Li M."/>
        </authorList>
    </citation>
    <scope>NUCLEOTIDE SEQUENCE [LARGE SCALE GENOMIC DNA]</scope>
    <source>
        <strain evidence="11">SpSt-508</strain>
    </source>
</reference>
<dbReference type="PANTHER" id="PTHR21342">
    <property type="entry name" value="PHOSPHOPANTETHEINE ADENYLYLTRANSFERASE"/>
    <property type="match status" value="1"/>
</dbReference>
<comment type="subunit">
    <text evidence="9">Homohexamer.</text>
</comment>
<evidence type="ECO:0000256" key="5">
    <source>
        <dbReference type="ARBA" id="ARBA00022840"/>
    </source>
</evidence>
<evidence type="ECO:0000256" key="3">
    <source>
        <dbReference type="ARBA" id="ARBA00022695"/>
    </source>
</evidence>
<feature type="binding site" evidence="9">
    <location>
        <position position="83"/>
    </location>
    <ligand>
        <name>substrate</name>
    </ligand>
</feature>
<feature type="domain" description="Cytidyltransferase-like" evidence="10">
    <location>
        <begin position="1"/>
        <end position="129"/>
    </location>
</feature>
<feature type="binding site" evidence="9">
    <location>
        <position position="94"/>
    </location>
    <ligand>
        <name>ATP</name>
        <dbReference type="ChEBI" id="CHEBI:30616"/>
    </ligand>
</feature>
<evidence type="ECO:0000256" key="6">
    <source>
        <dbReference type="ARBA" id="ARBA00022842"/>
    </source>
</evidence>
<dbReference type="GO" id="GO:0005524">
    <property type="term" value="F:ATP binding"/>
    <property type="evidence" value="ECO:0007669"/>
    <property type="project" value="UniProtKB-KW"/>
</dbReference>
<evidence type="ECO:0000256" key="4">
    <source>
        <dbReference type="ARBA" id="ARBA00022741"/>
    </source>
</evidence>
<feature type="site" description="Transition state stabilizer" evidence="9">
    <location>
        <position position="13"/>
    </location>
</feature>
<dbReference type="InterPro" id="IPR014729">
    <property type="entry name" value="Rossmann-like_a/b/a_fold"/>
</dbReference>
<keyword evidence="3 9" id="KW-0548">Nucleotidyltransferase</keyword>